<dbReference type="PROSITE" id="PS50089">
    <property type="entry name" value="ZF_RING_2"/>
    <property type="match status" value="1"/>
</dbReference>
<keyword evidence="3 5" id="KW-0863">Zinc-finger</keyword>
<dbReference type="InterPro" id="IPR022782">
    <property type="entry name" value="AIP3-like_C"/>
</dbReference>
<dbReference type="InterPro" id="IPR017907">
    <property type="entry name" value="Znf_RING_CS"/>
</dbReference>
<feature type="compositionally biased region" description="Basic and acidic residues" evidence="6">
    <location>
        <begin position="824"/>
        <end position="853"/>
    </location>
</feature>
<feature type="domain" description="B box-type" evidence="8">
    <location>
        <begin position="95"/>
        <end position="142"/>
    </location>
</feature>
<dbReference type="AlphaFoldDB" id="A0A8B6ENV1"/>
<dbReference type="PROSITE" id="PS50119">
    <property type="entry name" value="ZF_BBOX"/>
    <property type="match status" value="1"/>
</dbReference>
<evidence type="ECO:0000256" key="2">
    <source>
        <dbReference type="ARBA" id="ARBA00022723"/>
    </source>
</evidence>
<dbReference type="InterPro" id="IPR039320">
    <property type="entry name" value="RNF207"/>
</dbReference>
<dbReference type="InterPro" id="IPR013083">
    <property type="entry name" value="Znf_RING/FYVE/PHD"/>
</dbReference>
<comment type="caution">
    <text evidence="9">The sequence shown here is derived from an EMBL/GenBank/DDBJ whole genome shotgun (WGS) entry which is preliminary data.</text>
</comment>
<evidence type="ECO:0000256" key="5">
    <source>
        <dbReference type="PROSITE-ProRule" id="PRU00024"/>
    </source>
</evidence>
<dbReference type="InterPro" id="IPR000315">
    <property type="entry name" value="Znf_B-box"/>
</dbReference>
<dbReference type="Proteomes" id="UP000596742">
    <property type="component" value="Unassembled WGS sequence"/>
</dbReference>
<protein>
    <recommendedName>
        <fullName evidence="1">RING finger protein 207</fullName>
    </recommendedName>
</protein>
<evidence type="ECO:0000256" key="4">
    <source>
        <dbReference type="ARBA" id="ARBA00022833"/>
    </source>
</evidence>
<sequence>MTTTMSGEIFNPPDSLDDLDVTRWNPLMCYLCNEKYEEPCILGCYHSFCSRCLSGRDVEGKMTCPLCGLSTQIKDGEDLPPSDRLMKFLVESTGEEKEKCANCDNEFEQMFFCNTCDQPLCEACREDTHKAKMFAKHDIVVLSKRTKEIHRECAIHQEPYILFSTERKTMLCINCFRDMKVESRSYCVDLETAYTQGCKKLDQSMMAIKDLQISVRDAILLLKVLLEEIEHNADKEKTAVTELYDLLLEKITETKTSLLEKVDRQYQSKDKAFKAELVNLSTLLPTLHTHLVTSAAFCSSANRFEFLDLAYVLMERLKSIIQLQHPLHPSEGSQIITDFKSMFAKCLEPLLFPPPKTTTIITSTSTIGLTGSSLNLSSSSYSGLRTEFPNTVSVNSSPSHTPQYPQRGHAGYNSLRFKLIESKGIFAEHCVEFDTSHKELYSSTEKLKTQIQELQRDLTVRRCLAKMTMVTELDVQIEALQQGLQEHFTKNEQKQILLEKHWEDSFQRIATEQELYQAQLHDIIRLKEETEKLKTILSRMSSFVSSIASVTERIAPKLGKTTKDCEHDTKIAQIFEQISTMNPDSQHRVDAIRTAQEERETLAANRQNPLDEELIKTKGKLKAPSARKEVGRRDSTKRNSREVKENVLDSPKSDTMNEEKETVQEKQNGQKKESAKNETDINTIEKTDSTQNVMVNGITEDSTVFDQNIEEKDNTNKNSEIEAERLSKLKQKEKDEVMLKSPTLKQNLKEGCLQKSPTSSKSDETNQNKEKNKETAVETKIFPKLKQKEKDEGILKSPTLKQNQEADGLQKSSLPNFDENNQNTEKKDDEKSRKSEIETKKLSKSKQKEKNEGILKSPISLKQNQKEDGLQILPSTPKSVEKIYTNHDAIGGSMQIESKLEGKQQRKTQNTFDFKDIDCVKTFEKLLNDDLKLEKVLEPSDLNKTDDEAFTLPKDFVASTVKGFESHSLQNSPEKGENPVRRTRRSRRNKQSHENSLSLLDTNCNNTQQNDIQETKSGNNTINGTLEDLLNTSIGSSISGDLNISTGSSISGDLNTSIGSSNSGEQNGIDQNIESNVLKVDNELSKKCNQVKTAVRKLSESVQ</sequence>
<feature type="domain" description="RING-type" evidence="7">
    <location>
        <begin position="29"/>
        <end position="67"/>
    </location>
</feature>
<accession>A0A8B6ENV1</accession>
<dbReference type="Gene3D" id="1.20.58.1540">
    <property type="entry name" value="Actin interacting protein 3, C-terminal domain"/>
    <property type="match status" value="1"/>
</dbReference>
<evidence type="ECO:0000259" key="8">
    <source>
        <dbReference type="PROSITE" id="PS50119"/>
    </source>
</evidence>
<dbReference type="InterPro" id="IPR018957">
    <property type="entry name" value="Znf_C3HC4_RING-type"/>
</dbReference>
<dbReference type="OrthoDB" id="9049620at2759"/>
<evidence type="ECO:0000256" key="3">
    <source>
        <dbReference type="ARBA" id="ARBA00022771"/>
    </source>
</evidence>
<evidence type="ECO:0000256" key="1">
    <source>
        <dbReference type="ARBA" id="ARBA00021526"/>
    </source>
</evidence>
<feature type="region of interest" description="Disordered" evidence="6">
    <location>
        <begin position="963"/>
        <end position="1004"/>
    </location>
</feature>
<reference evidence="9" key="1">
    <citation type="submission" date="2018-11" db="EMBL/GenBank/DDBJ databases">
        <authorList>
            <person name="Alioto T."/>
            <person name="Alioto T."/>
        </authorList>
    </citation>
    <scope>NUCLEOTIDE SEQUENCE</scope>
</reference>
<dbReference type="Gene3D" id="3.30.160.60">
    <property type="entry name" value="Classic Zinc Finger"/>
    <property type="match status" value="1"/>
</dbReference>
<dbReference type="GO" id="GO:0048471">
    <property type="term" value="C:perinuclear region of cytoplasm"/>
    <property type="evidence" value="ECO:0007669"/>
    <property type="project" value="TreeGrafter"/>
</dbReference>
<dbReference type="InterPro" id="IPR001841">
    <property type="entry name" value="Znf_RING"/>
</dbReference>
<dbReference type="PROSITE" id="PS00518">
    <property type="entry name" value="ZF_RING_1"/>
    <property type="match status" value="1"/>
</dbReference>
<dbReference type="Pfam" id="PF03915">
    <property type="entry name" value="AIP3"/>
    <property type="match status" value="1"/>
</dbReference>
<dbReference type="Gene3D" id="3.30.40.10">
    <property type="entry name" value="Zinc/RING finger domain, C3HC4 (zinc finger)"/>
    <property type="match status" value="1"/>
</dbReference>
<feature type="compositionally biased region" description="Basic and acidic residues" evidence="6">
    <location>
        <begin position="626"/>
        <end position="688"/>
    </location>
</feature>
<dbReference type="CDD" id="cd16558">
    <property type="entry name" value="RING-HC_RNF207"/>
    <property type="match status" value="1"/>
</dbReference>
<keyword evidence="4" id="KW-0862">Zinc</keyword>
<evidence type="ECO:0000313" key="9">
    <source>
        <dbReference type="EMBL" id="VDI37711.1"/>
    </source>
</evidence>
<evidence type="ECO:0000256" key="6">
    <source>
        <dbReference type="SAM" id="MobiDB-lite"/>
    </source>
</evidence>
<dbReference type="SUPFAM" id="SSF57850">
    <property type="entry name" value="RING/U-box"/>
    <property type="match status" value="1"/>
</dbReference>
<dbReference type="GO" id="GO:0044325">
    <property type="term" value="F:transmembrane transporter binding"/>
    <property type="evidence" value="ECO:0007669"/>
    <property type="project" value="TreeGrafter"/>
</dbReference>
<evidence type="ECO:0000259" key="7">
    <source>
        <dbReference type="PROSITE" id="PS50089"/>
    </source>
</evidence>
<dbReference type="Pfam" id="PF00097">
    <property type="entry name" value="zf-C3HC4"/>
    <property type="match status" value="1"/>
</dbReference>
<dbReference type="EMBL" id="UYJE01005482">
    <property type="protein sequence ID" value="VDI37711.1"/>
    <property type="molecule type" value="Genomic_DNA"/>
</dbReference>
<feature type="region of interest" description="Disordered" evidence="6">
    <location>
        <begin position="601"/>
        <end position="879"/>
    </location>
</feature>
<dbReference type="GO" id="GO:0008270">
    <property type="term" value="F:zinc ion binding"/>
    <property type="evidence" value="ECO:0007669"/>
    <property type="project" value="UniProtKB-KW"/>
</dbReference>
<dbReference type="PANTHER" id="PTHR22635:SF0">
    <property type="entry name" value="RING FINGER PROTEIN 207"/>
    <property type="match status" value="1"/>
</dbReference>
<feature type="compositionally biased region" description="Polar residues" evidence="6">
    <location>
        <begin position="994"/>
        <end position="1004"/>
    </location>
</feature>
<dbReference type="SMART" id="SM00336">
    <property type="entry name" value="BBOX"/>
    <property type="match status" value="1"/>
</dbReference>
<feature type="compositionally biased region" description="Basic and acidic residues" evidence="6">
    <location>
        <begin position="709"/>
        <end position="738"/>
    </location>
</feature>
<evidence type="ECO:0000313" key="10">
    <source>
        <dbReference type="Proteomes" id="UP000596742"/>
    </source>
</evidence>
<proteinExistence type="predicted"/>
<organism evidence="9 10">
    <name type="scientific">Mytilus galloprovincialis</name>
    <name type="common">Mediterranean mussel</name>
    <dbReference type="NCBI Taxonomy" id="29158"/>
    <lineage>
        <taxon>Eukaryota</taxon>
        <taxon>Metazoa</taxon>
        <taxon>Spiralia</taxon>
        <taxon>Lophotrochozoa</taxon>
        <taxon>Mollusca</taxon>
        <taxon>Bivalvia</taxon>
        <taxon>Autobranchia</taxon>
        <taxon>Pteriomorphia</taxon>
        <taxon>Mytilida</taxon>
        <taxon>Mytiloidea</taxon>
        <taxon>Mytilidae</taxon>
        <taxon>Mytilinae</taxon>
        <taxon>Mytilus</taxon>
    </lineage>
</organism>
<dbReference type="Pfam" id="PF00643">
    <property type="entry name" value="zf-B_box"/>
    <property type="match status" value="1"/>
</dbReference>
<feature type="compositionally biased region" description="Basic and acidic residues" evidence="6">
    <location>
        <begin position="761"/>
        <end position="777"/>
    </location>
</feature>
<name>A0A8B6ENV1_MYTGA</name>
<keyword evidence="10" id="KW-1185">Reference proteome</keyword>
<dbReference type="GO" id="GO:0030544">
    <property type="term" value="F:Hsp70 protein binding"/>
    <property type="evidence" value="ECO:0007669"/>
    <property type="project" value="InterPro"/>
</dbReference>
<dbReference type="CDD" id="cd19814">
    <property type="entry name" value="Bbox1_RNF207-like"/>
    <property type="match status" value="1"/>
</dbReference>
<keyword evidence="2" id="KW-0479">Metal-binding</keyword>
<dbReference type="PANTHER" id="PTHR22635">
    <property type="entry name" value="RING FINGER PROTEIN 207"/>
    <property type="match status" value="1"/>
</dbReference>
<feature type="compositionally biased region" description="Polar residues" evidence="6">
    <location>
        <begin position="689"/>
        <end position="706"/>
    </location>
</feature>
<feature type="compositionally biased region" description="Basic residues" evidence="6">
    <location>
        <begin position="981"/>
        <end position="990"/>
    </location>
</feature>
<gene>
    <name evidence="9" type="ORF">MGAL_10B091309</name>
</gene>
<feature type="compositionally biased region" description="Polar residues" evidence="6">
    <location>
        <begin position="799"/>
        <end position="823"/>
    </location>
</feature>
<dbReference type="SMART" id="SM00184">
    <property type="entry name" value="RING"/>
    <property type="match status" value="1"/>
</dbReference>